<dbReference type="InterPro" id="IPR036390">
    <property type="entry name" value="WH_DNA-bd_sf"/>
</dbReference>
<gene>
    <name evidence="2" type="ORF">ACFFTP_31135</name>
</gene>
<comment type="caution">
    <text evidence="2">The sequence shown here is derived from an EMBL/GenBank/DDBJ whole genome shotgun (WGS) entry which is preliminary data.</text>
</comment>
<dbReference type="EMBL" id="JBHMCT010000049">
    <property type="protein sequence ID" value="MFB9558622.1"/>
    <property type="molecule type" value="Genomic_DNA"/>
</dbReference>
<evidence type="ECO:0000313" key="2">
    <source>
        <dbReference type="EMBL" id="MFB9558622.1"/>
    </source>
</evidence>
<keyword evidence="3" id="KW-1185">Reference proteome</keyword>
<dbReference type="RefSeq" id="WP_382746227.1">
    <property type="nucleotide sequence ID" value="NZ_JBHMCT010000049.1"/>
</dbReference>
<dbReference type="Pfam" id="PF09397">
    <property type="entry name" value="FtsK_gamma"/>
    <property type="match status" value="1"/>
</dbReference>
<evidence type="ECO:0000313" key="3">
    <source>
        <dbReference type="Proteomes" id="UP001589716"/>
    </source>
</evidence>
<dbReference type="InterPro" id="IPR036388">
    <property type="entry name" value="WH-like_DNA-bd_sf"/>
</dbReference>
<sequence length="126" mass="13587">LTRLTKKGKLHRQLVDGKEVRGYYGLGAGPRTPGDADGADGEELGREVNELLPLAIDLVVTTQHASAAMLQRKLRASWETVQGLLSVMEQTGIVSPAGVDGHRDVLADADEYTGIVDQARRDRPAE</sequence>
<evidence type="ECO:0000259" key="1">
    <source>
        <dbReference type="SMART" id="SM00843"/>
    </source>
</evidence>
<dbReference type="InterPro" id="IPR018541">
    <property type="entry name" value="Ftsk_gamma"/>
</dbReference>
<dbReference type="SMART" id="SM00843">
    <property type="entry name" value="Ftsk_gamma"/>
    <property type="match status" value="1"/>
</dbReference>
<dbReference type="Gene3D" id="1.10.10.10">
    <property type="entry name" value="Winged helix-like DNA-binding domain superfamily/Winged helix DNA-binding domain"/>
    <property type="match status" value="1"/>
</dbReference>
<feature type="non-terminal residue" evidence="2">
    <location>
        <position position="1"/>
    </location>
</feature>
<dbReference type="Proteomes" id="UP001589716">
    <property type="component" value="Unassembled WGS sequence"/>
</dbReference>
<reference evidence="2 3" key="1">
    <citation type="submission" date="2024-09" db="EMBL/GenBank/DDBJ databases">
        <authorList>
            <person name="Sun Q."/>
            <person name="Mori K."/>
        </authorList>
    </citation>
    <scope>NUCLEOTIDE SEQUENCE [LARGE SCALE GENOMIC DNA]</scope>
    <source>
        <strain evidence="2 3">JCM 4414</strain>
    </source>
</reference>
<name>A0ABV5QYN7_9ACTN</name>
<dbReference type="SUPFAM" id="SSF46785">
    <property type="entry name" value="Winged helix' DNA-binding domain"/>
    <property type="match status" value="1"/>
</dbReference>
<protein>
    <submittedName>
        <fullName evidence="2">DNA translocase FtsK</fullName>
    </submittedName>
</protein>
<feature type="domain" description="FtsK gamma" evidence="1">
    <location>
        <begin position="45"/>
        <end position="110"/>
    </location>
</feature>
<proteinExistence type="predicted"/>
<organism evidence="2 3">
    <name type="scientific">Streptomyces roseoviridis</name>
    <dbReference type="NCBI Taxonomy" id="67361"/>
    <lineage>
        <taxon>Bacteria</taxon>
        <taxon>Bacillati</taxon>
        <taxon>Actinomycetota</taxon>
        <taxon>Actinomycetes</taxon>
        <taxon>Kitasatosporales</taxon>
        <taxon>Streptomycetaceae</taxon>
        <taxon>Streptomyces</taxon>
    </lineage>
</organism>
<accession>A0ABV5QYN7</accession>